<dbReference type="EMBL" id="JAGKSB010000009">
    <property type="protein sequence ID" value="MBP3943693.1"/>
    <property type="molecule type" value="Genomic_DNA"/>
</dbReference>
<reference evidence="6" key="1">
    <citation type="submission" date="2021-03" db="EMBL/GenBank/DDBJ databases">
        <authorList>
            <person name="Lu T."/>
            <person name="Wang Q."/>
            <person name="Han X."/>
        </authorList>
    </citation>
    <scope>NUCLEOTIDE SEQUENCE</scope>
    <source>
        <strain evidence="6">WQ 2009</strain>
    </source>
</reference>
<accession>A0A8T4HB84</accession>
<keyword evidence="7" id="KW-1185">Reference proteome</keyword>
<dbReference type="RefSeq" id="WP_353547194.1">
    <property type="nucleotide sequence ID" value="NZ_JAGKSB010000009.1"/>
</dbReference>
<feature type="transmembrane region" description="Helical" evidence="5">
    <location>
        <begin position="496"/>
        <end position="517"/>
    </location>
</feature>
<name>A0A8T4HB84_9SPHI</name>
<keyword evidence="2 5" id="KW-0812">Transmembrane</keyword>
<evidence type="ECO:0000256" key="1">
    <source>
        <dbReference type="ARBA" id="ARBA00004141"/>
    </source>
</evidence>
<dbReference type="Gene3D" id="1.20.1080.10">
    <property type="entry name" value="Glycerol uptake facilitator protein"/>
    <property type="match status" value="1"/>
</dbReference>
<evidence type="ECO:0000256" key="2">
    <source>
        <dbReference type="ARBA" id="ARBA00022692"/>
    </source>
</evidence>
<evidence type="ECO:0000313" key="6">
    <source>
        <dbReference type="EMBL" id="MBP3943693.1"/>
    </source>
</evidence>
<feature type="transmembrane region" description="Helical" evidence="5">
    <location>
        <begin position="556"/>
        <end position="581"/>
    </location>
</feature>
<gene>
    <name evidence="6" type="ORF">J5U18_08980</name>
</gene>
<evidence type="ECO:0000256" key="4">
    <source>
        <dbReference type="ARBA" id="ARBA00023136"/>
    </source>
</evidence>
<dbReference type="AlphaFoldDB" id="A0A8T4HB84"/>
<feature type="transmembrane region" description="Helical" evidence="5">
    <location>
        <begin position="448"/>
        <end position="469"/>
    </location>
</feature>
<evidence type="ECO:0000256" key="3">
    <source>
        <dbReference type="ARBA" id="ARBA00022989"/>
    </source>
</evidence>
<dbReference type="Pfam" id="PF10136">
    <property type="entry name" value="SpecificRecomb"/>
    <property type="match status" value="1"/>
</dbReference>
<sequence>MNNIMQQRIQAVFEQFAHQLADKEYVETEFLANLIDVYRPKTQKSVALQHAIDLSPLLDYLEQHPVVLTYFVSYLQRLLFQKDFDLLITDAGIISFSTVKQELRKRIVEKYLPEQPAKNTLKYILNQLFYKSTDIDWIDRIPFDQLLKLHDLLAFNNLYDLAPYFEIKDILYGMEVLLQRISGRAMETEVSKMVPEFQNFDSPFIGIIREFSELNVRILTQQEKFIQSDDLAYKQLLVLHKQCESYIDTAFSNSQRYGISIQVNQSLLRIRQQLARLREILSFLVIDAPEQKQEKTIQLAKTLIGYNCRKTNIRKLIGESTQLLSYEITHHTAQTGEHYITSNKREYWEMFRSASLGGVIVGLMCVVKLLLGYIHTSEFGHAFYYSINYAVGFTAIYLLGGTLATKQPAMTASAMVAAIENVSNDKGQYPYRYWNFAVFFARLFRSQFIAFVGNVLWAFPVSLFIVWGIQQLTGSNIAAPKWLKLVNDLNLSESPVILHASIAGVFLFLSGIIAGSISNRDKHHSIYYRIEEHPLLKKVFGREKTLRIAKFYEKKWAGIISNIWFGVFMGSVSSIGLFLGLNLDIRHITFGSGNLALGLFGRNMDLTMDTWVWAIFGIGLIGFFNFLVSFSLSLTLALRSRNRSFAELWKMGKAVFIYFTVNPKDFFFPPKNKI</sequence>
<proteinExistence type="predicted"/>
<feature type="transmembrane region" description="Helical" evidence="5">
    <location>
        <begin position="382"/>
        <end position="400"/>
    </location>
</feature>
<evidence type="ECO:0000256" key="5">
    <source>
        <dbReference type="SAM" id="Phobius"/>
    </source>
</evidence>
<keyword evidence="3 5" id="KW-1133">Transmembrane helix</keyword>
<dbReference type="GO" id="GO:0016020">
    <property type="term" value="C:membrane"/>
    <property type="evidence" value="ECO:0007669"/>
    <property type="project" value="UniProtKB-SubCell"/>
</dbReference>
<keyword evidence="4 5" id="KW-0472">Membrane</keyword>
<organism evidence="6 7">
    <name type="scientific">Rhinopithecimicrobium faecis</name>
    <dbReference type="NCBI Taxonomy" id="2820698"/>
    <lineage>
        <taxon>Bacteria</taxon>
        <taxon>Pseudomonadati</taxon>
        <taxon>Bacteroidota</taxon>
        <taxon>Sphingobacteriia</taxon>
        <taxon>Sphingobacteriales</taxon>
        <taxon>Sphingobacteriaceae</taxon>
        <taxon>Rhinopithecimicrobium</taxon>
    </lineage>
</organism>
<dbReference type="InterPro" id="IPR023271">
    <property type="entry name" value="Aquaporin-like"/>
</dbReference>
<dbReference type="Proteomes" id="UP000679691">
    <property type="component" value="Unassembled WGS sequence"/>
</dbReference>
<dbReference type="InterPro" id="IPR011385">
    <property type="entry name" value="Site-sp_rcmbase"/>
</dbReference>
<comment type="caution">
    <text evidence="6">The sequence shown here is derived from an EMBL/GenBank/DDBJ whole genome shotgun (WGS) entry which is preliminary data.</text>
</comment>
<comment type="subcellular location">
    <subcellularLocation>
        <location evidence="1">Membrane</location>
        <topology evidence="1">Multi-pass membrane protein</topology>
    </subcellularLocation>
</comment>
<protein>
    <recommendedName>
        <fullName evidence="8">Site-specific recombinase</fullName>
    </recommendedName>
</protein>
<feature type="transmembrane region" description="Helical" evidence="5">
    <location>
        <begin position="354"/>
        <end position="376"/>
    </location>
</feature>
<evidence type="ECO:0000313" key="7">
    <source>
        <dbReference type="Proteomes" id="UP000679691"/>
    </source>
</evidence>
<feature type="transmembrane region" description="Helical" evidence="5">
    <location>
        <begin position="611"/>
        <end position="638"/>
    </location>
</feature>
<evidence type="ECO:0008006" key="8">
    <source>
        <dbReference type="Google" id="ProtNLM"/>
    </source>
</evidence>